<sequence>MDTLLLKNCLTISLETGEKIVRDILIENGIISQISQTIENPPSTCKTYEVGERYVLPGLIDCHTHLGIIEEATGNIGVDNNETSDSVTPHLRGLDAINPQDIAFRDAIRAGVTTVMTGPGSNNAIGGLNLVIKTHGNIIDQMIVRSPAGLKISLGENPMATYGAHGKCPVTRMGITGLIRDIFMRAQDYLELKKSGKLDYRDIRLEAVIPVLSGDISLRAHAHRADDIVTAVRIAEEFKIKKLVIEHGTEAHLVADYLVERNIPVAFGPMLTPRIKMELKARNYNSVLKLTEAGVKVSLISDHPYNSIDQLRTVAGLAISEGLSELDALRCLTVHPAELLDCDNRIGKLQEGFDADIAIYTGDPFNTMSKVMLTMSSGKIVYQKD</sequence>
<dbReference type="OrthoDB" id="9802793at2"/>
<dbReference type="GO" id="GO:0016810">
    <property type="term" value="F:hydrolase activity, acting on carbon-nitrogen (but not peptide) bonds"/>
    <property type="evidence" value="ECO:0007669"/>
    <property type="project" value="InterPro"/>
</dbReference>
<dbReference type="InterPro" id="IPR006680">
    <property type="entry name" value="Amidohydro-rel"/>
</dbReference>
<dbReference type="CDD" id="cd01309">
    <property type="entry name" value="Met_dep_hydrolase_C"/>
    <property type="match status" value="1"/>
</dbReference>
<dbReference type="RefSeq" id="WP_073031264.1">
    <property type="nucleotide sequence ID" value="NZ_FQXJ01000015.1"/>
</dbReference>
<accession>A0A1M5ZWC3</accession>
<dbReference type="Proteomes" id="UP000183954">
    <property type="component" value="Unassembled WGS sequence"/>
</dbReference>
<organism evidence="2 3">
    <name type="scientific">Desulfosporosinus lacus DSM 15449</name>
    <dbReference type="NCBI Taxonomy" id="1121420"/>
    <lineage>
        <taxon>Bacteria</taxon>
        <taxon>Bacillati</taxon>
        <taxon>Bacillota</taxon>
        <taxon>Clostridia</taxon>
        <taxon>Eubacteriales</taxon>
        <taxon>Desulfitobacteriaceae</taxon>
        <taxon>Desulfosporosinus</taxon>
    </lineage>
</organism>
<dbReference type="STRING" id="1121420.SAMN02746098_03792"/>
<dbReference type="InterPro" id="IPR032466">
    <property type="entry name" value="Metal_Hydrolase"/>
</dbReference>
<dbReference type="PANTHER" id="PTHR43135">
    <property type="entry name" value="ALPHA-D-RIBOSE 1-METHYLPHOSPHONATE 5-TRIPHOSPHATE DIPHOSPHATASE"/>
    <property type="match status" value="1"/>
</dbReference>
<dbReference type="Pfam" id="PF01979">
    <property type="entry name" value="Amidohydro_1"/>
    <property type="match status" value="1"/>
</dbReference>
<dbReference type="Gene3D" id="3.20.20.140">
    <property type="entry name" value="Metal-dependent hydrolases"/>
    <property type="match status" value="1"/>
</dbReference>
<gene>
    <name evidence="2" type="ORF">SAMN02746098_03792</name>
</gene>
<feature type="domain" description="Amidohydrolase-related" evidence="1">
    <location>
        <begin position="54"/>
        <end position="381"/>
    </location>
</feature>
<dbReference type="AlphaFoldDB" id="A0A1M5ZWC3"/>
<dbReference type="PANTHER" id="PTHR43135:SF3">
    <property type="entry name" value="ALPHA-D-RIBOSE 1-METHYLPHOSPHONATE 5-TRIPHOSPHATE DIPHOSPHATASE"/>
    <property type="match status" value="1"/>
</dbReference>
<protein>
    <submittedName>
        <fullName evidence="2">Imidazolonepropionase</fullName>
    </submittedName>
</protein>
<keyword evidence="3" id="KW-1185">Reference proteome</keyword>
<evidence type="ECO:0000259" key="1">
    <source>
        <dbReference type="Pfam" id="PF01979"/>
    </source>
</evidence>
<dbReference type="InterPro" id="IPR011059">
    <property type="entry name" value="Metal-dep_hydrolase_composite"/>
</dbReference>
<evidence type="ECO:0000313" key="2">
    <source>
        <dbReference type="EMBL" id="SHI28544.1"/>
    </source>
</evidence>
<reference evidence="3" key="1">
    <citation type="submission" date="2016-11" db="EMBL/GenBank/DDBJ databases">
        <authorList>
            <person name="Varghese N."/>
            <person name="Submissions S."/>
        </authorList>
    </citation>
    <scope>NUCLEOTIDE SEQUENCE [LARGE SCALE GENOMIC DNA]</scope>
    <source>
        <strain evidence="3">DSM 15449</strain>
    </source>
</reference>
<dbReference type="EMBL" id="FQXJ01000015">
    <property type="protein sequence ID" value="SHI28544.1"/>
    <property type="molecule type" value="Genomic_DNA"/>
</dbReference>
<dbReference type="InterPro" id="IPR051781">
    <property type="entry name" value="Metallo-dep_Hydrolase"/>
</dbReference>
<dbReference type="SUPFAM" id="SSF51338">
    <property type="entry name" value="Composite domain of metallo-dependent hydrolases"/>
    <property type="match status" value="1"/>
</dbReference>
<proteinExistence type="predicted"/>
<name>A0A1M5ZWC3_9FIRM</name>
<evidence type="ECO:0000313" key="3">
    <source>
        <dbReference type="Proteomes" id="UP000183954"/>
    </source>
</evidence>
<dbReference type="SUPFAM" id="SSF51556">
    <property type="entry name" value="Metallo-dependent hydrolases"/>
    <property type="match status" value="1"/>
</dbReference>